<feature type="transmembrane region" description="Helical" evidence="1">
    <location>
        <begin position="124"/>
        <end position="142"/>
    </location>
</feature>
<keyword evidence="1" id="KW-1133">Transmembrane helix</keyword>
<gene>
    <name evidence="2" type="ORF">GCM10009808_13760</name>
</gene>
<feature type="transmembrane region" description="Helical" evidence="1">
    <location>
        <begin position="89"/>
        <end position="112"/>
    </location>
</feature>
<comment type="caution">
    <text evidence="2">The sequence shown here is derived from an EMBL/GenBank/DDBJ whole genome shotgun (WGS) entry which is preliminary data.</text>
</comment>
<feature type="transmembrane region" description="Helical" evidence="1">
    <location>
        <begin position="149"/>
        <end position="173"/>
    </location>
</feature>
<proteinExistence type="predicted"/>
<feature type="transmembrane region" description="Helical" evidence="1">
    <location>
        <begin position="55"/>
        <end position="77"/>
    </location>
</feature>
<evidence type="ECO:0000313" key="2">
    <source>
        <dbReference type="EMBL" id="GAA1697561.1"/>
    </source>
</evidence>
<keyword evidence="3" id="KW-1185">Reference proteome</keyword>
<reference evidence="2 3" key="1">
    <citation type="journal article" date="2019" name="Int. J. Syst. Evol. Microbiol.">
        <title>The Global Catalogue of Microorganisms (GCM) 10K type strain sequencing project: providing services to taxonomists for standard genome sequencing and annotation.</title>
        <authorList>
            <consortium name="The Broad Institute Genomics Platform"/>
            <consortium name="The Broad Institute Genome Sequencing Center for Infectious Disease"/>
            <person name="Wu L."/>
            <person name="Ma J."/>
        </authorList>
    </citation>
    <scope>NUCLEOTIDE SEQUENCE [LARGE SCALE GENOMIC DNA]</scope>
    <source>
        <strain evidence="2 3">JCM 15577</strain>
    </source>
</reference>
<organism evidence="2 3">
    <name type="scientific">Microbacterium sediminicola</name>
    <dbReference type="NCBI Taxonomy" id="415210"/>
    <lineage>
        <taxon>Bacteria</taxon>
        <taxon>Bacillati</taxon>
        <taxon>Actinomycetota</taxon>
        <taxon>Actinomycetes</taxon>
        <taxon>Micrococcales</taxon>
        <taxon>Microbacteriaceae</taxon>
        <taxon>Microbacterium</taxon>
    </lineage>
</organism>
<protein>
    <recommendedName>
        <fullName evidence="4">Yip1 domain-containing protein</fullName>
    </recommendedName>
</protein>
<evidence type="ECO:0000313" key="3">
    <source>
        <dbReference type="Proteomes" id="UP001501690"/>
    </source>
</evidence>
<evidence type="ECO:0000256" key="1">
    <source>
        <dbReference type="SAM" id="Phobius"/>
    </source>
</evidence>
<dbReference type="RefSeq" id="WP_344070733.1">
    <property type="nucleotide sequence ID" value="NZ_BAAAPL010000001.1"/>
</dbReference>
<sequence length="174" mass="19157">MSEEQTAETPEERRAERWHEWFDTRFRTPAAVYGLILYSSLLMITADYHEGVADAVIASVATLVVFFISHVFAYTLADHGRHSLRAATLYSLTHSAGMLWASIPPTIAMLVAGANGLNADDSSVYALWTTMLVLAFLGYVAYWRTGARVWARILGAIGTSLLGAVVAILEYAFH</sequence>
<dbReference type="Proteomes" id="UP001501690">
    <property type="component" value="Unassembled WGS sequence"/>
</dbReference>
<name>A0ABN2I2I5_9MICO</name>
<feature type="transmembrane region" description="Helical" evidence="1">
    <location>
        <begin position="30"/>
        <end position="49"/>
    </location>
</feature>
<evidence type="ECO:0008006" key="4">
    <source>
        <dbReference type="Google" id="ProtNLM"/>
    </source>
</evidence>
<dbReference type="EMBL" id="BAAAPL010000001">
    <property type="protein sequence ID" value="GAA1697561.1"/>
    <property type="molecule type" value="Genomic_DNA"/>
</dbReference>
<keyword evidence="1" id="KW-0472">Membrane</keyword>
<keyword evidence="1" id="KW-0812">Transmembrane</keyword>
<accession>A0ABN2I2I5</accession>